<evidence type="ECO:0000256" key="1">
    <source>
        <dbReference type="SAM" id="MobiDB-lite"/>
    </source>
</evidence>
<dbReference type="PROSITE" id="PS51257">
    <property type="entry name" value="PROKAR_LIPOPROTEIN"/>
    <property type="match status" value="1"/>
</dbReference>
<proteinExistence type="predicted"/>
<dbReference type="Gene3D" id="3.40.710.10">
    <property type="entry name" value="DD-peptidase/beta-lactamase superfamily"/>
    <property type="match status" value="1"/>
</dbReference>
<evidence type="ECO:0000313" key="3">
    <source>
        <dbReference type="Proteomes" id="UP000625574"/>
    </source>
</evidence>
<organism evidence="2 3">
    <name type="scientific">Corynebacterium marambiense</name>
    <dbReference type="NCBI Taxonomy" id="2765364"/>
    <lineage>
        <taxon>Bacteria</taxon>
        <taxon>Bacillati</taxon>
        <taxon>Actinomycetota</taxon>
        <taxon>Actinomycetes</taxon>
        <taxon>Mycobacteriales</taxon>
        <taxon>Corynebacteriaceae</taxon>
        <taxon>Corynebacterium</taxon>
    </lineage>
</organism>
<evidence type="ECO:0000313" key="2">
    <source>
        <dbReference type="EMBL" id="MBI9001405.1"/>
    </source>
</evidence>
<dbReference type="RefSeq" id="WP_198736870.1">
    <property type="nucleotide sequence ID" value="NZ_JAEIOT010000015.1"/>
</dbReference>
<reference evidence="2 3" key="1">
    <citation type="submission" date="2020-12" db="EMBL/GenBank/DDBJ databases">
        <title>Genome public.</title>
        <authorList>
            <person name="Sun Q."/>
        </authorList>
    </citation>
    <scope>NUCLEOTIDE SEQUENCE [LARGE SCALE GENOMIC DNA]</scope>
    <source>
        <strain evidence="2 3">CCM 8864</strain>
    </source>
</reference>
<name>A0ABS0VXA2_9CORY</name>
<dbReference type="EMBL" id="JAEIOT010000015">
    <property type="protein sequence ID" value="MBI9001405.1"/>
    <property type="molecule type" value="Genomic_DNA"/>
</dbReference>
<accession>A0ABS0VXA2</accession>
<dbReference type="SUPFAM" id="SSF56601">
    <property type="entry name" value="beta-lactamase/transpeptidase-like"/>
    <property type="match status" value="1"/>
</dbReference>
<feature type="region of interest" description="Disordered" evidence="1">
    <location>
        <begin position="21"/>
        <end position="58"/>
    </location>
</feature>
<feature type="compositionally biased region" description="Low complexity" evidence="1">
    <location>
        <begin position="48"/>
        <end position="58"/>
    </location>
</feature>
<gene>
    <name evidence="2" type="ORF">JDV76_10580</name>
</gene>
<comment type="caution">
    <text evidence="2">The sequence shown here is derived from an EMBL/GenBank/DDBJ whole genome shotgun (WGS) entry which is preliminary data.</text>
</comment>
<sequence>MKKLTGVILCASILSACTIPTGDRDGAVDDDPPSQTTSTGASAWVGGSTSRTPSPESPELQRVADEIAAAAATDGQVGVALADGHSVVESGEIAVGPAWSTVKVPVSMAVLYRGTATTETVDRAITVSDNAALDTLWSSLGGGADAAAATEQILRKAGDDTTVPPEVTRPGFSAAGQTDWALTDQARFAQQMTCIPGAGAVLTAMNHVADAQSYGLGRIPDLPFKGGWGPDEAGDYMVRQFGVLQTPGGEVGIALAVQPEDGAYDTGRKMLDRMALTLETEIDAGVFTEAAECIPEPAGKELG</sequence>
<keyword evidence="3" id="KW-1185">Reference proteome</keyword>
<dbReference type="Proteomes" id="UP000625574">
    <property type="component" value="Unassembled WGS sequence"/>
</dbReference>
<dbReference type="InterPro" id="IPR012338">
    <property type="entry name" value="Beta-lactam/transpept-like"/>
</dbReference>
<protein>
    <recommendedName>
        <fullName evidence="4">Serine hydrolase</fullName>
    </recommendedName>
</protein>
<evidence type="ECO:0008006" key="4">
    <source>
        <dbReference type="Google" id="ProtNLM"/>
    </source>
</evidence>